<evidence type="ECO:0000256" key="1">
    <source>
        <dbReference type="SAM" id="Phobius"/>
    </source>
</evidence>
<comment type="caution">
    <text evidence="2">The sequence shown here is derived from an EMBL/GenBank/DDBJ whole genome shotgun (WGS) entry which is preliminary data.</text>
</comment>
<evidence type="ECO:0000313" key="2">
    <source>
        <dbReference type="EMBL" id="EAZ83160.2"/>
    </source>
</evidence>
<keyword evidence="1" id="KW-1133">Transmembrane helix</keyword>
<feature type="transmembrane region" description="Helical" evidence="1">
    <location>
        <begin position="33"/>
        <end position="52"/>
    </location>
</feature>
<name>A3HTJ2_9BACT</name>
<reference evidence="2 3" key="1">
    <citation type="journal article" date="2011" name="J. Bacteriol.">
        <title>Complete genome sequence of Algoriphagus sp. PR1, bacterial prey of a colony-forming choanoflagellate.</title>
        <authorList>
            <person name="Alegado R.A."/>
            <person name="Ferriera S."/>
            <person name="Nusbaum C."/>
            <person name="Young S.K."/>
            <person name="Zeng Q."/>
            <person name="Imamovic A."/>
            <person name="Fairclough S.R."/>
            <person name="King N."/>
        </authorList>
    </citation>
    <scope>NUCLEOTIDE SEQUENCE [LARGE SCALE GENOMIC DNA]</scope>
    <source>
        <strain evidence="2 3">PR1</strain>
    </source>
</reference>
<protein>
    <submittedName>
        <fullName evidence="2">Uncharacterized protein</fullName>
    </submittedName>
</protein>
<dbReference type="HOGENOM" id="CLU_1232897_0_0_10"/>
<dbReference type="EMBL" id="AAXU02000001">
    <property type="protein sequence ID" value="EAZ83160.2"/>
    <property type="molecule type" value="Genomic_DNA"/>
</dbReference>
<proteinExistence type="predicted"/>
<dbReference type="EMBL" id="CM001023">
    <property type="protein sequence ID" value="EAZ83160.2"/>
    <property type="molecule type" value="Genomic_DNA"/>
</dbReference>
<evidence type="ECO:0000313" key="3">
    <source>
        <dbReference type="Proteomes" id="UP000003919"/>
    </source>
</evidence>
<accession>A3HTJ2</accession>
<gene>
    <name evidence="2" type="ORF">ALPR1_13105</name>
</gene>
<dbReference type="Proteomes" id="UP000003919">
    <property type="component" value="Chromosome"/>
</dbReference>
<organism evidence="2 3">
    <name type="scientific">Algoriphagus machipongonensis</name>
    <dbReference type="NCBI Taxonomy" id="388413"/>
    <lineage>
        <taxon>Bacteria</taxon>
        <taxon>Pseudomonadati</taxon>
        <taxon>Bacteroidota</taxon>
        <taxon>Cytophagia</taxon>
        <taxon>Cytophagales</taxon>
        <taxon>Cyclobacteriaceae</taxon>
        <taxon>Algoriphagus</taxon>
    </lineage>
</organism>
<dbReference type="AlphaFoldDB" id="A3HTJ2"/>
<sequence>MSRRKRLWFRTLVLFLNNNQQKMKQRISQLKKGVASTLILSSLYMSILILGACVDAMDDPYPFGKCPDARDARVIDLNVYYAPYEDSRYAIETDTVSFSDFEINLELIPEVISESSILGSLPGTAYALSCIATYNFKNISNISITLLEPFGGLEAGADISDNIIVKNNISLKSLEDFDNTFNHFRGVINLLPTNYDQLKTRTIITLKNGSEIVADSSSPYLKVN</sequence>
<dbReference type="STRING" id="388413.ALPR1_13105"/>
<keyword evidence="1" id="KW-0472">Membrane</keyword>
<keyword evidence="3" id="KW-1185">Reference proteome</keyword>
<keyword evidence="1" id="KW-0812">Transmembrane</keyword>